<evidence type="ECO:0000313" key="14">
    <source>
        <dbReference type="EMBL" id="HAD1340567.1"/>
    </source>
</evidence>
<reference evidence="18" key="1">
    <citation type="journal article" date="2018" name="Genome Biol.">
        <title>SKESA: strategic k-mer extension for scrupulous assemblies.</title>
        <authorList>
            <person name="Souvorov A."/>
            <person name="Agarwala R."/>
            <person name="Lipman D.J."/>
        </authorList>
    </citation>
    <scope>NUCLEOTIDE SEQUENCE</scope>
    <source>
        <strain evidence="17">13-0339</strain>
        <strain evidence="16">2011-60-1822-1</strain>
        <strain evidence="15">Bo_0402-173</strain>
        <strain evidence="6">L00626-14</strain>
        <strain evidence="12">La98</strain>
        <strain evidence="18">NVSL 6814</strain>
        <strain evidence="8">S00113-14</strain>
        <strain evidence="9">S01119-14</strain>
        <strain evidence="7">S05870-14</strain>
        <strain evidence="10">SARA10</strain>
        <strain evidence="14">SSI_AA367</strain>
        <strain evidence="13">SSI_AA591</strain>
        <strain evidence="11">Tha16</strain>
    </source>
</reference>
<dbReference type="Pfam" id="PF02413">
    <property type="entry name" value="Caudo_TAP"/>
    <property type="match status" value="1"/>
</dbReference>
<dbReference type="EMBL" id="DAANDS010000007">
    <property type="protein sequence ID" value="HAC9420744.1"/>
    <property type="molecule type" value="Genomic_DNA"/>
</dbReference>
<evidence type="ECO:0000313" key="19">
    <source>
        <dbReference type="EMBL" id="QVP95866.1"/>
    </source>
</evidence>
<dbReference type="EMBL" id="DAANTS010000005">
    <property type="protein sequence ID" value="HAD1334136.1"/>
    <property type="molecule type" value="Genomic_DNA"/>
</dbReference>
<accession>A0A2J0RC72</accession>
<reference evidence="18" key="3">
    <citation type="submission" date="2018-07" db="EMBL/GenBank/DDBJ databases">
        <authorList>
            <consortium name="NCBI Pathogen Detection Project"/>
        </authorList>
    </citation>
    <scope>NUCLEOTIDE SEQUENCE</scope>
    <source>
        <strain evidence="17">13-0339</strain>
        <strain evidence="16">2011-60-1822-1</strain>
        <strain evidence="15">Bo_0402-173</strain>
        <strain evidence="6">L00626-14</strain>
        <strain evidence="12">La98</strain>
        <strain evidence="18">NVSL 6814</strain>
        <strain evidence="8">S00113-14</strain>
        <strain evidence="9">S01119-14</strain>
        <strain evidence="7">S05870-14</strain>
        <strain evidence="10">SARA10</strain>
        <strain evidence="14">SSI_AA367</strain>
        <strain evidence="13">SSI_AA591</strain>
        <strain evidence="11">Tha16</strain>
    </source>
</reference>
<dbReference type="EMBL" id="DAAREY010000001">
    <property type="protein sequence ID" value="HAE2146327.1"/>
    <property type="molecule type" value="Genomic_DNA"/>
</dbReference>
<dbReference type="EMBL" id="DAATEN010000024">
    <property type="protein sequence ID" value="HAE8416819.1"/>
    <property type="molecule type" value="Genomic_DNA"/>
</dbReference>
<gene>
    <name evidence="3" type="ORF">A6D61_16225</name>
    <name evidence="5" type="ORF">AF497_19275</name>
    <name evidence="19" type="ORF">CAC59_03360</name>
    <name evidence="1" type="ORF">CQO33_25135</name>
    <name evidence="4" type="ORF">DNB97_19715</name>
    <name evidence="2" type="ORF">FQX78_20690</name>
    <name evidence="6" type="ORF">G0J27_22285</name>
    <name evidence="7" type="ORF">G0J51_06265</name>
    <name evidence="8" type="ORF">G0K03_12880</name>
    <name evidence="9" type="ORF">G0K23_12330</name>
    <name evidence="10" type="ORF">G0L48_24225</name>
    <name evidence="11" type="ORF">G0M00_12120</name>
    <name evidence="12" type="ORF">G0M27_12295</name>
    <name evidence="14" type="ORF">G0N78_17645</name>
    <name evidence="13" type="ORF">G0O88_07945</name>
    <name evidence="15" type="ORF">G3263_000688</name>
    <name evidence="16" type="ORF">G4D46_002640</name>
    <name evidence="17" type="ORF">G4G47_003373</name>
    <name evidence="18" type="ORF">GNC19_003873</name>
</gene>
<reference evidence="19" key="6">
    <citation type="submission" date="2021-05" db="EMBL/GenBank/DDBJ databases">
        <title>Whole genome PacBio Sequel sequence of Salmonella enterica subsp. enterica.</title>
        <authorList>
            <person name="Hoffmann M."/>
            <person name="Balkey M."/>
            <person name="Luo Y."/>
        </authorList>
    </citation>
    <scope>NUCLEOTIDE SEQUENCE</scope>
    <source>
        <strain evidence="19">SGSC 2190</strain>
    </source>
</reference>
<dbReference type="EMBL" id="DAANKX010000012">
    <property type="protein sequence ID" value="HAD0307321.1"/>
    <property type="molecule type" value="Genomic_DNA"/>
</dbReference>
<dbReference type="EMBL" id="AAHHPX010000055">
    <property type="protein sequence ID" value="EBW1894765.1"/>
    <property type="molecule type" value="Genomic_DNA"/>
</dbReference>
<evidence type="ECO:0000313" key="3">
    <source>
        <dbReference type="EMBL" id="ECT6486358.1"/>
    </source>
</evidence>
<dbReference type="EMBL" id="CP074617">
    <property type="protein sequence ID" value="QVP95866.1"/>
    <property type="molecule type" value="Genomic_DNA"/>
</dbReference>
<organism evidence="18">
    <name type="scientific">Salmonella typhimurium</name>
    <dbReference type="NCBI Taxonomy" id="90371"/>
    <lineage>
        <taxon>Bacteria</taxon>
        <taxon>Pseudomonadati</taxon>
        <taxon>Pseudomonadota</taxon>
        <taxon>Gammaproteobacteria</taxon>
        <taxon>Enterobacterales</taxon>
        <taxon>Enterobacteriaceae</taxon>
        <taxon>Salmonella</taxon>
    </lineage>
</organism>
<dbReference type="EMBL" id="AAKRYX010000047">
    <property type="protein sequence ID" value="ECV3681607.1"/>
    <property type="molecule type" value="Genomic_DNA"/>
</dbReference>
<evidence type="ECO:0000313" key="8">
    <source>
        <dbReference type="EMBL" id="HAC9401450.1"/>
    </source>
</evidence>
<dbReference type="EMBL" id="AAKZKS010000070">
    <property type="protein sequence ID" value="ECX3356266.1"/>
    <property type="molecule type" value="Genomic_DNA"/>
</dbReference>
<evidence type="ECO:0000313" key="6">
    <source>
        <dbReference type="EMBL" id="HAC9004358.1"/>
    </source>
</evidence>
<reference evidence="1" key="4">
    <citation type="submission" date="2018-07" db="EMBL/GenBank/DDBJ databases">
        <authorList>
            <person name="Ashton P.M."/>
            <person name="Dallman T."/>
            <person name="Nair S."/>
            <person name="De Pinna E."/>
            <person name="Peters T."/>
            <person name="Grant K."/>
        </authorList>
    </citation>
    <scope>NUCLEOTIDE SEQUENCE</scope>
    <source>
        <strain evidence="1">251833</strain>
    </source>
</reference>
<dbReference type="EMBL" id="AAKNLH010000015">
    <property type="protein sequence ID" value="ECT6486358.1"/>
    <property type="molecule type" value="Genomic_DNA"/>
</dbReference>
<evidence type="ECO:0000313" key="16">
    <source>
        <dbReference type="EMBL" id="HAE4755612.1"/>
    </source>
</evidence>
<evidence type="ECO:0000313" key="15">
    <source>
        <dbReference type="EMBL" id="HAE2146327.1"/>
    </source>
</evidence>
<evidence type="ECO:0000313" key="18">
    <source>
        <dbReference type="EMBL" id="HAE8416819.1"/>
    </source>
</evidence>
<evidence type="ECO:0000313" key="1">
    <source>
        <dbReference type="EMBL" id="EBW1894765.1"/>
    </source>
</evidence>
<proteinExistence type="predicted"/>
<dbReference type="EMBL" id="AAJBAG010000022">
    <property type="protein sequence ID" value="ECK2307595.1"/>
    <property type="molecule type" value="Genomic_DNA"/>
</dbReference>
<sequence length="176" mass="19795">MRHFKKFTKTTELTPVQQELSENCSVQFIHDESGVDWYVLQKLFQPDTLKIQYDKTGLIIAADKDATKLFPLNCSVVELADTDIPDGFQAGNFTYSNGVIAPVQVDYVALATAERDRRMASVTSKINQLMEAQDDSDITDAELVELSDLREVRTKLRRLDLTGAPDIDWPEVPDVA</sequence>
<dbReference type="EMBL" id="DAANTJ010000015">
    <property type="protein sequence ID" value="HAD1340567.1"/>
    <property type="molecule type" value="Genomic_DNA"/>
</dbReference>
<dbReference type="AlphaFoldDB" id="A0A2J0RC72"/>
<protein>
    <submittedName>
        <fullName evidence="18">Tail fiber assembly protein</fullName>
    </submittedName>
</protein>
<evidence type="ECO:0000313" key="2">
    <source>
        <dbReference type="EMBL" id="ECK2307595.1"/>
    </source>
</evidence>
<reference evidence="2" key="5">
    <citation type="submission" date="2019-07" db="EMBL/GenBank/DDBJ databases">
        <authorList>
            <consortium name="GenomeTrakr network: Whole genome sequencing for foodborne pathogen traceback"/>
        </authorList>
    </citation>
    <scope>NUCLEOTIDE SEQUENCE</scope>
    <source>
        <strain evidence="5">MDH-2014-00730</strain>
        <strain evidence="2">NC_WHO_S022</strain>
        <strain evidence="19">SGSC 2190</strain>
    </source>
</reference>
<dbReference type="EMBL" id="DAANBW010000003">
    <property type="protein sequence ID" value="HAC9182355.1"/>
    <property type="molecule type" value="Genomic_DNA"/>
</dbReference>
<dbReference type="EMBL" id="DAANKK010000017">
    <property type="protein sequence ID" value="HAD0245368.1"/>
    <property type="molecule type" value="Genomic_DNA"/>
</dbReference>
<evidence type="ECO:0000313" key="11">
    <source>
        <dbReference type="EMBL" id="HAD0245368.1"/>
    </source>
</evidence>
<reference evidence="4" key="2">
    <citation type="submission" date="2018-06" db="EMBL/GenBank/DDBJ databases">
        <authorList>
            <consortium name="NARMS: The National Antimicrobial Resistance Monitoring System"/>
        </authorList>
    </citation>
    <scope>NUCLEOTIDE SEQUENCE</scope>
    <source>
        <strain evidence="4">FSIS11810209</strain>
        <strain evidence="3">FSIS1606280</strain>
    </source>
</reference>
<dbReference type="RefSeq" id="WP_001215677.1">
    <property type="nucleotide sequence ID" value="NZ_CP025736.1"/>
</dbReference>
<dbReference type="EMBL" id="DAASCO010000014">
    <property type="protein sequence ID" value="HAE4942062.1"/>
    <property type="molecule type" value="Genomic_DNA"/>
</dbReference>
<evidence type="ECO:0000313" key="10">
    <source>
        <dbReference type="EMBL" id="HAD0052147.1"/>
    </source>
</evidence>
<evidence type="ECO:0000313" key="7">
    <source>
        <dbReference type="EMBL" id="HAC9182355.1"/>
    </source>
</evidence>
<name>A0A2J0RC72_SALTM</name>
<evidence type="ECO:0000313" key="13">
    <source>
        <dbReference type="EMBL" id="HAD1334136.1"/>
    </source>
</evidence>
<evidence type="ECO:0000313" key="9">
    <source>
        <dbReference type="EMBL" id="HAC9420744.1"/>
    </source>
</evidence>
<evidence type="ECO:0000313" key="5">
    <source>
        <dbReference type="EMBL" id="ECX3356266.1"/>
    </source>
</evidence>
<dbReference type="EMBL" id="DAASAX010000013">
    <property type="protein sequence ID" value="HAE4755612.1"/>
    <property type="molecule type" value="Genomic_DNA"/>
</dbReference>
<dbReference type="EMBL" id="DAANAH010000218">
    <property type="protein sequence ID" value="HAC9004358.1"/>
    <property type="molecule type" value="Genomic_DNA"/>
</dbReference>
<dbReference type="EMBL" id="DAANIT010000153">
    <property type="protein sequence ID" value="HAD0052147.1"/>
    <property type="molecule type" value="Genomic_DNA"/>
</dbReference>
<evidence type="ECO:0000313" key="12">
    <source>
        <dbReference type="EMBL" id="HAD0307321.1"/>
    </source>
</evidence>
<dbReference type="EMBL" id="DAANDO010000007">
    <property type="protein sequence ID" value="HAC9401450.1"/>
    <property type="molecule type" value="Genomic_DNA"/>
</dbReference>
<dbReference type="InterPro" id="IPR003458">
    <property type="entry name" value="Phage_T4_Gp38_tail_assem"/>
</dbReference>
<evidence type="ECO:0000313" key="4">
    <source>
        <dbReference type="EMBL" id="ECV3681607.1"/>
    </source>
</evidence>
<evidence type="ECO:0000313" key="17">
    <source>
        <dbReference type="EMBL" id="HAE4942062.1"/>
    </source>
</evidence>